<evidence type="ECO:0000256" key="13">
    <source>
        <dbReference type="ARBA" id="ARBA00023237"/>
    </source>
</evidence>
<dbReference type="Gene3D" id="2.170.130.10">
    <property type="entry name" value="TonB-dependent receptor, plug domain"/>
    <property type="match status" value="1"/>
</dbReference>
<dbReference type="GO" id="GO:0015344">
    <property type="term" value="F:siderophore uptake transmembrane transporter activity"/>
    <property type="evidence" value="ECO:0007669"/>
    <property type="project" value="TreeGrafter"/>
</dbReference>
<comment type="subcellular location">
    <subcellularLocation>
        <location evidence="1 14">Cell outer membrane</location>
        <topology evidence="1 14">Multi-pass membrane protein</topology>
    </subcellularLocation>
</comment>
<evidence type="ECO:0000256" key="10">
    <source>
        <dbReference type="ARBA" id="ARBA00023077"/>
    </source>
</evidence>
<keyword evidence="8" id="KW-0408">Iron</keyword>
<dbReference type="Proteomes" id="UP000254737">
    <property type="component" value="Unassembled WGS sequence"/>
</dbReference>
<organism evidence="18 19">
    <name type="scientific">Empedobacter falsenii</name>
    <dbReference type="NCBI Taxonomy" id="343874"/>
    <lineage>
        <taxon>Bacteria</taxon>
        <taxon>Pseudomonadati</taxon>
        <taxon>Bacteroidota</taxon>
        <taxon>Flavobacteriia</taxon>
        <taxon>Flavobacteriales</taxon>
        <taxon>Weeksellaceae</taxon>
        <taxon>Empedobacter</taxon>
    </lineage>
</organism>
<dbReference type="InterPro" id="IPR037066">
    <property type="entry name" value="Plug_dom_sf"/>
</dbReference>
<keyword evidence="9" id="KW-0406">Ion transport</keyword>
<dbReference type="RefSeq" id="WP_115000034.1">
    <property type="nucleotide sequence ID" value="NZ_UFXS01000001.1"/>
</dbReference>
<keyword evidence="6 14" id="KW-0812">Transmembrane</keyword>
<dbReference type="InterPro" id="IPR000531">
    <property type="entry name" value="Beta-barrel_TonB"/>
</dbReference>
<dbReference type="CDD" id="cd01347">
    <property type="entry name" value="ligand_gated_channel"/>
    <property type="match status" value="1"/>
</dbReference>
<gene>
    <name evidence="18" type="primary">fhuA_1</name>
    <name evidence="18" type="ORF">NCTC13456_01766</name>
</gene>
<keyword evidence="12" id="KW-0675">Receptor</keyword>
<evidence type="ECO:0000256" key="15">
    <source>
        <dbReference type="RuleBase" id="RU003357"/>
    </source>
</evidence>
<evidence type="ECO:0000256" key="8">
    <source>
        <dbReference type="ARBA" id="ARBA00023004"/>
    </source>
</evidence>
<dbReference type="NCBIfam" id="TIGR01783">
    <property type="entry name" value="TonB-siderophor"/>
    <property type="match status" value="1"/>
</dbReference>
<feature type="domain" description="TonB-dependent receptor-like beta-barrel" evidence="16">
    <location>
        <begin position="316"/>
        <end position="778"/>
    </location>
</feature>
<keyword evidence="5" id="KW-0410">Iron transport</keyword>
<dbReference type="Pfam" id="PF07715">
    <property type="entry name" value="Plug"/>
    <property type="match status" value="1"/>
</dbReference>
<keyword evidence="3 14" id="KW-0813">Transport</keyword>
<name>A0A376GBF1_9FLAO</name>
<reference evidence="18 19" key="1">
    <citation type="submission" date="2018-06" db="EMBL/GenBank/DDBJ databases">
        <authorList>
            <consortium name="Pathogen Informatics"/>
            <person name="Doyle S."/>
        </authorList>
    </citation>
    <scope>NUCLEOTIDE SEQUENCE [LARGE SCALE GENOMIC DNA]</scope>
    <source>
        <strain evidence="18 19">NCTC13456</strain>
    </source>
</reference>
<accession>A0A376GBF1</accession>
<evidence type="ECO:0000256" key="12">
    <source>
        <dbReference type="ARBA" id="ARBA00023170"/>
    </source>
</evidence>
<dbReference type="SUPFAM" id="SSF56935">
    <property type="entry name" value="Porins"/>
    <property type="match status" value="1"/>
</dbReference>
<dbReference type="Pfam" id="PF00593">
    <property type="entry name" value="TonB_dep_Rec_b-barrel"/>
    <property type="match status" value="1"/>
</dbReference>
<dbReference type="PANTHER" id="PTHR32552">
    <property type="entry name" value="FERRICHROME IRON RECEPTOR-RELATED"/>
    <property type="match status" value="1"/>
</dbReference>
<keyword evidence="11 14" id="KW-0472">Membrane</keyword>
<evidence type="ECO:0000256" key="2">
    <source>
        <dbReference type="ARBA" id="ARBA00009810"/>
    </source>
</evidence>
<dbReference type="PANTHER" id="PTHR32552:SF68">
    <property type="entry name" value="FERRICHROME OUTER MEMBRANE TRANSPORTER_PHAGE RECEPTOR"/>
    <property type="match status" value="1"/>
</dbReference>
<dbReference type="InterPro" id="IPR008969">
    <property type="entry name" value="CarboxyPept-like_regulatory"/>
</dbReference>
<dbReference type="PROSITE" id="PS52016">
    <property type="entry name" value="TONB_DEPENDENT_REC_3"/>
    <property type="match status" value="1"/>
</dbReference>
<evidence type="ECO:0000313" key="19">
    <source>
        <dbReference type="Proteomes" id="UP000254737"/>
    </source>
</evidence>
<sequence>MKTSFMYKIITFSFFIFLGITATAQEAKMIFGKILNQEDQPISNAIISIENDTYNVETAENGEFKFEKEVQLPLTISIMADGLNSTNFVITKQNWNEQTGLKIYLSKESTQLGEVLISSDKKNSYYQHTITFDGKLNGNLKDLPQTISIANRQLMDDKQAFKVSDMVHDLSGVNQASSYDDYTLRGFSSGYGNSLRLVNGLRSGFGYGTSYFNSPLTINLERIEVLKGSGGTLFGDIAPGGTINLVSKKPLEDFKGAVSFSSGSFETLRTTLDIGGPLSNNLFYRLNAGYQTSKTFRKNNNQKIVSVAPSFTFKPRKGTQIDVDLTYDNFDGYLDRGMGVKQTDLYAINRSFTLSQPSDFFKTETFSFRTKLTQNILDNLSLTLNYSKSIYKEKLNEHRTLNSFADAPYNTIVNMRFLSREATDYTDNAVAFLNYKLQKGQVKQNIIFGVDYAQYKPDADNQQKEARSKEVNGEIVPLTFDLNHPIYESKDLSSYKWLKQASFPFLSSYKTTGVYVQDQVKFNRLEMLFGLRYEHYTSESADPKTPYSATQDTWLPRVGLTYKVTPTINYFANYSQGYVPIAADYVANYKNYGADKPFKSERSFQVETGLKTEFFKKKLQIDLALYQIQRNDMMMPTGQLSDAGFPVYRQSGKVSSKGLELDLRGQLHRNLQMSFNYTYTDTEVKASSVASEVGMPLANAPKNMANVWLKYSVLHDTFKGLGFGLGASYVSDRRMENSVGKDAQGNAEWGFLPDYTVVNAAIYYDLNPLKISVQFNNIFDKYYFQGGIDYTRVFPGSPSNMMATLSYSF</sequence>
<evidence type="ECO:0000256" key="5">
    <source>
        <dbReference type="ARBA" id="ARBA00022496"/>
    </source>
</evidence>
<evidence type="ECO:0000256" key="3">
    <source>
        <dbReference type="ARBA" id="ARBA00022448"/>
    </source>
</evidence>
<evidence type="ECO:0000259" key="17">
    <source>
        <dbReference type="Pfam" id="PF07715"/>
    </source>
</evidence>
<evidence type="ECO:0000256" key="1">
    <source>
        <dbReference type="ARBA" id="ARBA00004571"/>
    </source>
</evidence>
<protein>
    <submittedName>
        <fullName evidence="18">Ferric hydroxamate uptake</fullName>
    </submittedName>
</protein>
<evidence type="ECO:0000256" key="9">
    <source>
        <dbReference type="ARBA" id="ARBA00023065"/>
    </source>
</evidence>
<dbReference type="InterPro" id="IPR036942">
    <property type="entry name" value="Beta-barrel_TonB_sf"/>
</dbReference>
<dbReference type="GO" id="GO:0038023">
    <property type="term" value="F:signaling receptor activity"/>
    <property type="evidence" value="ECO:0007669"/>
    <property type="project" value="InterPro"/>
</dbReference>
<dbReference type="InterPro" id="IPR010105">
    <property type="entry name" value="TonB_sidphr_rcpt"/>
</dbReference>
<dbReference type="Gene3D" id="2.40.170.20">
    <property type="entry name" value="TonB-dependent receptor, beta-barrel domain"/>
    <property type="match status" value="1"/>
</dbReference>
<dbReference type="InterPro" id="IPR012910">
    <property type="entry name" value="Plug_dom"/>
</dbReference>
<evidence type="ECO:0000313" key="18">
    <source>
        <dbReference type="EMBL" id="STD55786.1"/>
    </source>
</evidence>
<proteinExistence type="inferred from homology"/>
<dbReference type="AlphaFoldDB" id="A0A376GBF1"/>
<dbReference type="STRING" id="343874.GCA_000805695_01870"/>
<evidence type="ECO:0000256" key="6">
    <source>
        <dbReference type="ARBA" id="ARBA00022692"/>
    </source>
</evidence>
<keyword evidence="13 14" id="KW-0998">Cell outer membrane</keyword>
<dbReference type="InterPro" id="IPR039426">
    <property type="entry name" value="TonB-dep_rcpt-like"/>
</dbReference>
<keyword evidence="10 15" id="KW-0798">TonB box</keyword>
<comment type="similarity">
    <text evidence="2 14 15">Belongs to the TonB-dependent receptor family.</text>
</comment>
<dbReference type="EMBL" id="UFXS01000001">
    <property type="protein sequence ID" value="STD55786.1"/>
    <property type="molecule type" value="Genomic_DNA"/>
</dbReference>
<feature type="domain" description="TonB-dependent receptor plug" evidence="17">
    <location>
        <begin position="140"/>
        <end position="242"/>
    </location>
</feature>
<evidence type="ECO:0000256" key="4">
    <source>
        <dbReference type="ARBA" id="ARBA00022452"/>
    </source>
</evidence>
<keyword evidence="7" id="KW-0732">Signal</keyword>
<evidence type="ECO:0000256" key="7">
    <source>
        <dbReference type="ARBA" id="ARBA00022729"/>
    </source>
</evidence>
<evidence type="ECO:0000259" key="16">
    <source>
        <dbReference type="Pfam" id="PF00593"/>
    </source>
</evidence>
<evidence type="ECO:0000256" key="11">
    <source>
        <dbReference type="ARBA" id="ARBA00023136"/>
    </source>
</evidence>
<dbReference type="GO" id="GO:0009279">
    <property type="term" value="C:cell outer membrane"/>
    <property type="evidence" value="ECO:0007669"/>
    <property type="project" value="UniProtKB-SubCell"/>
</dbReference>
<dbReference type="GO" id="GO:0015891">
    <property type="term" value="P:siderophore transport"/>
    <property type="evidence" value="ECO:0007669"/>
    <property type="project" value="InterPro"/>
</dbReference>
<keyword evidence="4 14" id="KW-1134">Transmembrane beta strand</keyword>
<dbReference type="Gene3D" id="2.60.40.1120">
    <property type="entry name" value="Carboxypeptidase-like, regulatory domain"/>
    <property type="match status" value="1"/>
</dbReference>
<dbReference type="SUPFAM" id="SSF49464">
    <property type="entry name" value="Carboxypeptidase regulatory domain-like"/>
    <property type="match status" value="1"/>
</dbReference>
<evidence type="ECO:0000256" key="14">
    <source>
        <dbReference type="PROSITE-ProRule" id="PRU01360"/>
    </source>
</evidence>